<proteinExistence type="predicted"/>
<protein>
    <submittedName>
        <fullName evidence="2">Unnamed protein product</fullName>
    </submittedName>
</protein>
<sequence>MLFTSSDDKNIAGHTANKRSNAESRSSTDVRSYVGSVSTTRTPQPIFAFMMPPKVSSIARDELVERLKLRKGYEEIMKEQCKCGEEDIGTVMKSVKNSFDEYLLETLSKVSWGVTVEAVTDDFLLEHIYAITNSYQNQVLPPPVNALFQKALRMDENYGHHVACGQLLHVLQHTNQERRRLAAFTVEGLITSVDASSQPRKAVIDMFTPRGTGKAVSIPRGLAKTQGFLPMSTLSLVLEDASTVDVCADSGADRSEMSMEIYERFGKACPAAVKVVRLEKPLACKGADDKSIEVKMIVNLHLKLTTAARSVRIAKPDECLVIPDDSMEFLLGNDVFSLLGIAVPRQLDLLVGITIRDEQADEFDDIHEPQVGSSAGLDTELLTVVGNRIENAVRKGLPNESVPRLRKIATQYAIWGLRLGDYPPARVLPMKIRLKPGAKPYRCKLRKYPPEARKFLDEFNDEQVRLS</sequence>
<dbReference type="Proteomes" id="UP001165121">
    <property type="component" value="Unassembled WGS sequence"/>
</dbReference>
<comment type="caution">
    <text evidence="2">The sequence shown here is derived from an EMBL/GenBank/DDBJ whole genome shotgun (WGS) entry which is preliminary data.</text>
</comment>
<reference evidence="2" key="1">
    <citation type="submission" date="2023-04" db="EMBL/GenBank/DDBJ databases">
        <title>Phytophthora fragariaefolia NBRC 109709.</title>
        <authorList>
            <person name="Ichikawa N."/>
            <person name="Sato H."/>
            <person name="Tonouchi N."/>
        </authorList>
    </citation>
    <scope>NUCLEOTIDE SEQUENCE</scope>
    <source>
        <strain evidence="2">NBRC 109709</strain>
    </source>
</reference>
<name>A0A9W7CQL1_9STRA</name>
<evidence type="ECO:0000313" key="3">
    <source>
        <dbReference type="Proteomes" id="UP001165121"/>
    </source>
</evidence>
<dbReference type="EMBL" id="BSXT01001094">
    <property type="protein sequence ID" value="GMF38556.1"/>
    <property type="molecule type" value="Genomic_DNA"/>
</dbReference>
<evidence type="ECO:0000256" key="1">
    <source>
        <dbReference type="SAM" id="MobiDB-lite"/>
    </source>
</evidence>
<dbReference type="AlphaFoldDB" id="A0A9W7CQL1"/>
<accession>A0A9W7CQL1</accession>
<keyword evidence="3" id="KW-1185">Reference proteome</keyword>
<gene>
    <name evidence="2" type="ORF">Pfra01_001116400</name>
</gene>
<dbReference type="OrthoDB" id="123361at2759"/>
<organism evidence="2 3">
    <name type="scientific">Phytophthora fragariaefolia</name>
    <dbReference type="NCBI Taxonomy" id="1490495"/>
    <lineage>
        <taxon>Eukaryota</taxon>
        <taxon>Sar</taxon>
        <taxon>Stramenopiles</taxon>
        <taxon>Oomycota</taxon>
        <taxon>Peronosporomycetes</taxon>
        <taxon>Peronosporales</taxon>
        <taxon>Peronosporaceae</taxon>
        <taxon>Phytophthora</taxon>
    </lineage>
</organism>
<evidence type="ECO:0000313" key="2">
    <source>
        <dbReference type="EMBL" id="GMF38556.1"/>
    </source>
</evidence>
<feature type="compositionally biased region" description="Basic and acidic residues" evidence="1">
    <location>
        <begin position="1"/>
        <end position="11"/>
    </location>
</feature>
<feature type="region of interest" description="Disordered" evidence="1">
    <location>
        <begin position="1"/>
        <end position="36"/>
    </location>
</feature>